<dbReference type="InterPro" id="IPR011460">
    <property type="entry name" value="Lcl_C"/>
</dbReference>
<dbReference type="AlphaFoldDB" id="A0A5S5MFL3"/>
<evidence type="ECO:0000313" key="3">
    <source>
        <dbReference type="Proteomes" id="UP000321899"/>
    </source>
</evidence>
<gene>
    <name evidence="2" type="ORF">FIM25_09965</name>
</gene>
<dbReference type="RefSeq" id="WP_139448792.1">
    <property type="nucleotide sequence ID" value="NZ_VDMB01000011.1"/>
</dbReference>
<dbReference type="PANTHER" id="PTHR35812">
    <property type="entry name" value="LIPOPROTEIN"/>
    <property type="match status" value="1"/>
</dbReference>
<name>A0A5S5MFL3_9BACT</name>
<comment type="caution">
    <text evidence="2">The sequence shown here is derived from an EMBL/GenBank/DDBJ whole genome shotgun (WGS) entry which is preliminary data.</text>
</comment>
<dbReference type="OrthoDB" id="9793251at2"/>
<dbReference type="Pfam" id="PF07603">
    <property type="entry name" value="Lcl_C"/>
    <property type="match status" value="1"/>
</dbReference>
<accession>A0A5S5MFL3</accession>
<keyword evidence="3" id="KW-1185">Reference proteome</keyword>
<organism evidence="2 3">
    <name type="scientific">Desulfobotulus mexicanus</name>
    <dbReference type="NCBI Taxonomy" id="2586642"/>
    <lineage>
        <taxon>Bacteria</taxon>
        <taxon>Pseudomonadati</taxon>
        <taxon>Thermodesulfobacteriota</taxon>
        <taxon>Desulfobacteria</taxon>
        <taxon>Desulfobacterales</taxon>
        <taxon>Desulfobacteraceae</taxon>
        <taxon>Desulfobotulus</taxon>
    </lineage>
</organism>
<sequence>MTTSTNPQLSTLLQQIHNLKTEFLPLPEHAAKDCDTHTKERYLTLLASLAMADKAITEAESRLISLLRASMGLEVRNSALYEQAGNLDEEGLRDFFRAIKEADIAKSFILDALILCRLDGPLNPEAAEVLGHLAELMGIGEEDLKILVGLSCHVLGIQNETLNPVKWNPDFYRHWYFLLLKGKGKLTLQDIEAGQRLSFPLKDSDIMAAATVLDEKTGLEWMRCSLGQTWDGSTCVGEAKAYNLDNAMAAAEKLNKEGGYCGYRDWRLPTIEELNTLVYCSSGKRADWEPGNAGGECEGDFQKPTINLAAFPNTPKSGFSSSSPRAGNGAYAWSLAFSNGSVYGDYNNLLRLVRLVRGGQ</sequence>
<feature type="domain" description="Lcl C-terminal" evidence="1">
    <location>
        <begin position="211"/>
        <end position="357"/>
    </location>
</feature>
<proteinExistence type="predicted"/>
<protein>
    <submittedName>
        <fullName evidence="2">DUF1566 domain-containing protein</fullName>
    </submittedName>
</protein>
<dbReference type="SUPFAM" id="SSF158682">
    <property type="entry name" value="TerB-like"/>
    <property type="match status" value="1"/>
</dbReference>
<dbReference type="EMBL" id="VDMB01000011">
    <property type="protein sequence ID" value="TYT74469.1"/>
    <property type="molecule type" value="Genomic_DNA"/>
</dbReference>
<dbReference type="PANTHER" id="PTHR35812:SF1">
    <property type="entry name" value="LIPOPROTEIN"/>
    <property type="match status" value="1"/>
</dbReference>
<evidence type="ECO:0000259" key="1">
    <source>
        <dbReference type="Pfam" id="PF07603"/>
    </source>
</evidence>
<evidence type="ECO:0000313" key="2">
    <source>
        <dbReference type="EMBL" id="TYT74469.1"/>
    </source>
</evidence>
<dbReference type="InterPro" id="IPR029024">
    <property type="entry name" value="TerB-like"/>
</dbReference>
<dbReference type="Gene3D" id="1.10.3680.10">
    <property type="entry name" value="TerB-like"/>
    <property type="match status" value="1"/>
</dbReference>
<dbReference type="Proteomes" id="UP000321899">
    <property type="component" value="Unassembled WGS sequence"/>
</dbReference>
<reference evidence="2 3" key="1">
    <citation type="submission" date="2019-06" db="EMBL/GenBank/DDBJ databases">
        <title>Desulfobotulus mexicanus sp. nov., a novel sulfate-reducing bacterium isolated from the sediment of an alkaline crater lake in Mexico.</title>
        <authorList>
            <person name="Hirschler-Rea A."/>
        </authorList>
    </citation>
    <scope>NUCLEOTIDE SEQUENCE [LARGE SCALE GENOMIC DNA]</scope>
    <source>
        <strain evidence="2 3">PAR22N</strain>
    </source>
</reference>